<feature type="compositionally biased region" description="Basic residues" evidence="1">
    <location>
        <begin position="71"/>
        <end position="81"/>
    </location>
</feature>
<gene>
    <name evidence="2" type="ORF">KC01_LOCUS27596</name>
</gene>
<evidence type="ECO:0000313" key="2">
    <source>
        <dbReference type="EMBL" id="CAL1599304.1"/>
    </source>
</evidence>
<organism evidence="2 3">
    <name type="scientific">Knipowitschia caucasica</name>
    <name type="common">Caucasian dwarf goby</name>
    <name type="synonym">Pomatoschistus caucasicus</name>
    <dbReference type="NCBI Taxonomy" id="637954"/>
    <lineage>
        <taxon>Eukaryota</taxon>
        <taxon>Metazoa</taxon>
        <taxon>Chordata</taxon>
        <taxon>Craniata</taxon>
        <taxon>Vertebrata</taxon>
        <taxon>Euteleostomi</taxon>
        <taxon>Actinopterygii</taxon>
        <taxon>Neopterygii</taxon>
        <taxon>Teleostei</taxon>
        <taxon>Neoteleostei</taxon>
        <taxon>Acanthomorphata</taxon>
        <taxon>Gobiaria</taxon>
        <taxon>Gobiiformes</taxon>
        <taxon>Gobioidei</taxon>
        <taxon>Gobiidae</taxon>
        <taxon>Gobiinae</taxon>
        <taxon>Knipowitschia</taxon>
    </lineage>
</organism>
<evidence type="ECO:0000313" key="3">
    <source>
        <dbReference type="Proteomes" id="UP001497482"/>
    </source>
</evidence>
<feature type="region of interest" description="Disordered" evidence="1">
    <location>
        <begin position="1"/>
        <end position="81"/>
    </location>
</feature>
<sequence>MSPSHDPSVPVDSLEVAHVYECPPQTSSLGSADRKENHHKKSESGISKFTHRLSLKERPYKAEKNRDRPASYRRRSLSVDW</sequence>
<dbReference type="EMBL" id="OZ035845">
    <property type="protein sequence ID" value="CAL1599304.1"/>
    <property type="molecule type" value="Genomic_DNA"/>
</dbReference>
<dbReference type="Proteomes" id="UP001497482">
    <property type="component" value="Chromosome 23"/>
</dbReference>
<keyword evidence="3" id="KW-1185">Reference proteome</keyword>
<feature type="compositionally biased region" description="Basic and acidic residues" evidence="1">
    <location>
        <begin position="54"/>
        <end position="70"/>
    </location>
</feature>
<protein>
    <submittedName>
        <fullName evidence="2">Uncharacterized protein</fullName>
    </submittedName>
</protein>
<dbReference type="AlphaFoldDB" id="A0AAV2LI71"/>
<accession>A0AAV2LI71</accession>
<reference evidence="2 3" key="1">
    <citation type="submission" date="2024-04" db="EMBL/GenBank/DDBJ databases">
        <authorList>
            <person name="Waldvogel A.-M."/>
            <person name="Schoenle A."/>
        </authorList>
    </citation>
    <scope>NUCLEOTIDE SEQUENCE [LARGE SCALE GENOMIC DNA]</scope>
</reference>
<name>A0AAV2LI71_KNICA</name>
<evidence type="ECO:0000256" key="1">
    <source>
        <dbReference type="SAM" id="MobiDB-lite"/>
    </source>
</evidence>
<feature type="compositionally biased region" description="Low complexity" evidence="1">
    <location>
        <begin position="1"/>
        <end position="13"/>
    </location>
</feature>
<proteinExistence type="predicted"/>